<reference evidence="1 2" key="1">
    <citation type="submission" date="2019-08" db="EMBL/GenBank/DDBJ databases">
        <authorList>
            <person name="Guy L."/>
        </authorList>
    </citation>
    <scope>NUCLEOTIDE SEQUENCE [LARGE SCALE GENOMIC DNA]</scope>
    <source>
        <strain evidence="1 2">SGT-108</strain>
    </source>
</reference>
<evidence type="ECO:0000313" key="2">
    <source>
        <dbReference type="Proteomes" id="UP000324194"/>
    </source>
</evidence>
<dbReference type="RefSeq" id="WP_148339930.1">
    <property type="nucleotide sequence ID" value="NZ_LR699119.1"/>
</dbReference>
<name>A0A5E4PJX9_9COXI</name>
<evidence type="ECO:0008006" key="3">
    <source>
        <dbReference type="Google" id="ProtNLM"/>
    </source>
</evidence>
<accession>A0A5E4PJX9</accession>
<protein>
    <recommendedName>
        <fullName evidence="3">Lipoprotein</fullName>
    </recommendedName>
</protein>
<dbReference type="PROSITE" id="PS51257">
    <property type="entry name" value="PROKAR_LIPOPROTEIN"/>
    <property type="match status" value="1"/>
</dbReference>
<organism evidence="1 2">
    <name type="scientific">Aquicella siphonis</name>
    <dbReference type="NCBI Taxonomy" id="254247"/>
    <lineage>
        <taxon>Bacteria</taxon>
        <taxon>Pseudomonadati</taxon>
        <taxon>Pseudomonadota</taxon>
        <taxon>Gammaproteobacteria</taxon>
        <taxon>Legionellales</taxon>
        <taxon>Coxiellaceae</taxon>
        <taxon>Aquicella</taxon>
    </lineage>
</organism>
<dbReference type="KEGG" id="asip:AQUSIP_19450"/>
<sequence length="88" mass="10409">MKIEINILKAVFTVLLAGVLTGCAPVASVRVPAYPVYEEYHYDYDISYVTSGPYPYYYVYPGYDYIYHPGYYLYPARDGQYHYHHRHH</sequence>
<dbReference type="EMBL" id="LR699119">
    <property type="protein sequence ID" value="VVC76622.1"/>
    <property type="molecule type" value="Genomic_DNA"/>
</dbReference>
<dbReference type="Proteomes" id="UP000324194">
    <property type="component" value="Chromosome 1"/>
</dbReference>
<dbReference type="AlphaFoldDB" id="A0A5E4PJX9"/>
<evidence type="ECO:0000313" key="1">
    <source>
        <dbReference type="EMBL" id="VVC76622.1"/>
    </source>
</evidence>
<keyword evidence="2" id="KW-1185">Reference proteome</keyword>
<gene>
    <name evidence="1" type="ORF">AQUSIP_19450</name>
</gene>
<proteinExistence type="predicted"/>